<dbReference type="Proteomes" id="UP000298416">
    <property type="component" value="Unassembled WGS sequence"/>
</dbReference>
<dbReference type="GO" id="GO:0003729">
    <property type="term" value="F:mRNA binding"/>
    <property type="evidence" value="ECO:0007669"/>
    <property type="project" value="TreeGrafter"/>
</dbReference>
<evidence type="ECO:0000256" key="6">
    <source>
        <dbReference type="PROSITE-ProRule" id="PRU00708"/>
    </source>
</evidence>
<dbReference type="GO" id="GO:0005737">
    <property type="term" value="C:cytoplasm"/>
    <property type="evidence" value="ECO:0007669"/>
    <property type="project" value="UniProtKB-ARBA"/>
</dbReference>
<evidence type="ECO:0000313" key="8">
    <source>
        <dbReference type="Proteomes" id="UP000298416"/>
    </source>
</evidence>
<dbReference type="PRINTS" id="PR00904">
    <property type="entry name" value="FRATAXIN"/>
</dbReference>
<dbReference type="PROSITE" id="PS51375">
    <property type="entry name" value="PPR"/>
    <property type="match status" value="4"/>
</dbReference>
<organism evidence="7">
    <name type="scientific">Salvia splendens</name>
    <name type="common">Scarlet sage</name>
    <dbReference type="NCBI Taxonomy" id="180675"/>
    <lineage>
        <taxon>Eukaryota</taxon>
        <taxon>Viridiplantae</taxon>
        <taxon>Streptophyta</taxon>
        <taxon>Embryophyta</taxon>
        <taxon>Tracheophyta</taxon>
        <taxon>Spermatophyta</taxon>
        <taxon>Magnoliopsida</taxon>
        <taxon>eudicotyledons</taxon>
        <taxon>Gunneridae</taxon>
        <taxon>Pentapetalae</taxon>
        <taxon>asterids</taxon>
        <taxon>lamiids</taxon>
        <taxon>Lamiales</taxon>
        <taxon>Lamiaceae</taxon>
        <taxon>Nepetoideae</taxon>
        <taxon>Mentheae</taxon>
        <taxon>Salviinae</taxon>
        <taxon>Salvia</taxon>
        <taxon>Salvia subgen. Calosphace</taxon>
        <taxon>core Calosphace</taxon>
    </lineage>
</organism>
<dbReference type="PANTHER" id="PTHR47933">
    <property type="entry name" value="PENTATRICOPEPTIDE REPEAT-CONTAINING PROTEIN 1, MITOCHONDRIAL"/>
    <property type="match status" value="1"/>
</dbReference>
<evidence type="ECO:0000256" key="1">
    <source>
        <dbReference type="ARBA" id="ARBA00007626"/>
    </source>
</evidence>
<gene>
    <name evidence="7" type="ORF">SASPL_134187</name>
</gene>
<evidence type="ECO:0000256" key="5">
    <source>
        <dbReference type="ARBA" id="ARBA00023004"/>
    </source>
</evidence>
<name>A0A8X8X576_SALSN</name>
<sequence>MAKMIRTFSRKKSIRFGISLSSPPLVHTLSEPKTNDSNNVITSIIDSLHRGESWKTLSQKFGSVNFTNPLVANVLLQLKEPINSRKALKFFHWTAKEVNLEHDLSNYCLNIHILVKGGLIKDAKAMFESILVKSDLEGNYQIFPILDSLMETYEVVDSVPLVFDLFVQACAKLRIVDGIIDACELLFDNGFVLSVISFNTLLHVLQKSGNVGLVWGVYELMIKRKKVPNEVTVRIMVSTLCKEGKLGKFLGIVDSIQGKRCSIPRLIVNTCLVHEMIEGGRVEDGLVVLKHMLQKNMILDTVSYSLVVFAKIKMGDLDAAREIYEEMLKRGFEDNAFVCSLFVAAYCDMGRIDRAIEVLEEMEPAGFKPSEEALNRMIEGCCLDGRLDESLEYCKRMMKLGFVPSLGAVGVMFGGLCGNGKTKAADEMLTVLLDRGFSPDEKTYSYLVLGYCRDDDEEGLTKVLCEMGYRSIPRTESLSSAIISLCECGRLEEAEKYLRVMEAHLLIPTPNVYEALLNHQLLPALRAQISSAISSPAAASPLSRRRNRMNLPRLTIFEWIEEMEARLEEEYHTLANSTIHDLLEKLEEYGDCVDIDGFDVDYGNEVLTLKLGDLGTYVINKQTPNRQIWMSSPVK</sequence>
<keyword evidence="3" id="KW-0406">Ion transport</keyword>
<dbReference type="InterPro" id="IPR011990">
    <property type="entry name" value="TPR-like_helical_dom_sf"/>
</dbReference>
<feature type="repeat" description="PPR" evidence="6">
    <location>
        <begin position="300"/>
        <end position="334"/>
    </location>
</feature>
<dbReference type="Pfam" id="PF13041">
    <property type="entry name" value="PPR_2"/>
    <property type="match status" value="2"/>
</dbReference>
<dbReference type="GO" id="GO:0006826">
    <property type="term" value="P:iron ion transport"/>
    <property type="evidence" value="ECO:0007669"/>
    <property type="project" value="UniProtKB-KW"/>
</dbReference>
<reference evidence="7" key="2">
    <citation type="submission" date="2020-08" db="EMBL/GenBank/DDBJ databases">
        <title>Plant Genome Project.</title>
        <authorList>
            <person name="Zhang R.-G."/>
        </authorList>
    </citation>
    <scope>NUCLEOTIDE SEQUENCE</scope>
    <source>
        <strain evidence="7">Huo1</strain>
        <tissue evidence="7">Leaf</tissue>
    </source>
</reference>
<dbReference type="PANTHER" id="PTHR47933:SF59">
    <property type="entry name" value="SAP DOMAIN-CONTAINING PROTEIN"/>
    <property type="match status" value="1"/>
</dbReference>
<reference evidence="7" key="1">
    <citation type="submission" date="2018-01" db="EMBL/GenBank/DDBJ databases">
        <authorList>
            <person name="Mao J.F."/>
        </authorList>
    </citation>
    <scope>NUCLEOTIDE SEQUENCE</scope>
    <source>
        <strain evidence="7">Huo1</strain>
        <tissue evidence="7">Leaf</tissue>
    </source>
</reference>
<dbReference type="InterPro" id="IPR020895">
    <property type="entry name" value="Frataxin_CS"/>
</dbReference>
<dbReference type="Gene3D" id="1.25.40.10">
    <property type="entry name" value="Tetratricopeptide repeat domain"/>
    <property type="match status" value="3"/>
</dbReference>
<dbReference type="PROSITE" id="PS50810">
    <property type="entry name" value="FRATAXIN_2"/>
    <property type="match status" value="1"/>
</dbReference>
<keyword evidence="3" id="KW-0410">Iron transport</keyword>
<keyword evidence="3" id="KW-0813">Transport</keyword>
<comment type="caution">
    <text evidence="7">The sequence shown here is derived from an EMBL/GenBank/DDBJ whole genome shotgun (WGS) entry which is preliminary data.</text>
</comment>
<dbReference type="SUPFAM" id="SSF48452">
    <property type="entry name" value="TPR-like"/>
    <property type="match status" value="1"/>
</dbReference>
<dbReference type="SMART" id="SM01219">
    <property type="entry name" value="Frataxin_Cyay"/>
    <property type="match status" value="1"/>
</dbReference>
<evidence type="ECO:0008006" key="9">
    <source>
        <dbReference type="Google" id="ProtNLM"/>
    </source>
</evidence>
<feature type="repeat" description="PPR" evidence="6">
    <location>
        <begin position="194"/>
        <end position="228"/>
    </location>
</feature>
<evidence type="ECO:0000256" key="4">
    <source>
        <dbReference type="ARBA" id="ARBA00022737"/>
    </source>
</evidence>
<evidence type="ECO:0000256" key="2">
    <source>
        <dbReference type="ARBA" id="ARBA00008183"/>
    </source>
</evidence>
<comment type="similarity">
    <text evidence="2">Belongs to the frataxin family.</text>
</comment>
<dbReference type="Gene3D" id="3.30.920.10">
    <property type="entry name" value="Frataxin/CyaY"/>
    <property type="match status" value="1"/>
</dbReference>
<dbReference type="GO" id="GO:0016226">
    <property type="term" value="P:iron-sulfur cluster assembly"/>
    <property type="evidence" value="ECO:0007669"/>
    <property type="project" value="InterPro"/>
</dbReference>
<feature type="repeat" description="PPR" evidence="6">
    <location>
        <begin position="335"/>
        <end position="369"/>
    </location>
</feature>
<accession>A0A8X8X576</accession>
<keyword evidence="4" id="KW-0677">Repeat</keyword>
<feature type="repeat" description="PPR" evidence="6">
    <location>
        <begin position="370"/>
        <end position="404"/>
    </location>
</feature>
<dbReference type="GO" id="GO:0008199">
    <property type="term" value="F:ferric iron binding"/>
    <property type="evidence" value="ECO:0007669"/>
    <property type="project" value="InterPro"/>
</dbReference>
<keyword evidence="8" id="KW-1185">Reference proteome</keyword>
<dbReference type="EMBL" id="PNBA02000012">
    <property type="protein sequence ID" value="KAG6406582.1"/>
    <property type="molecule type" value="Genomic_DNA"/>
</dbReference>
<evidence type="ECO:0000256" key="3">
    <source>
        <dbReference type="ARBA" id="ARBA00022496"/>
    </source>
</evidence>
<dbReference type="InterPro" id="IPR036524">
    <property type="entry name" value="Frataxin/CyaY_sf"/>
</dbReference>
<dbReference type="Pfam" id="PF01491">
    <property type="entry name" value="Frataxin_Cyay"/>
    <property type="match status" value="1"/>
</dbReference>
<dbReference type="SUPFAM" id="SSF55387">
    <property type="entry name" value="Frataxin/Nqo15-like"/>
    <property type="match status" value="1"/>
</dbReference>
<dbReference type="InterPro" id="IPR002908">
    <property type="entry name" value="Frataxin/CyaY"/>
</dbReference>
<keyword evidence="5" id="KW-0408">Iron</keyword>
<dbReference type="InterPro" id="IPR002885">
    <property type="entry name" value="PPR_rpt"/>
</dbReference>
<proteinExistence type="inferred from homology"/>
<comment type="similarity">
    <text evidence="1">Belongs to the PPR family. P subfamily.</text>
</comment>
<dbReference type="NCBIfam" id="TIGR00756">
    <property type="entry name" value="PPR"/>
    <property type="match status" value="3"/>
</dbReference>
<dbReference type="Pfam" id="PF01535">
    <property type="entry name" value="PPR"/>
    <property type="match status" value="4"/>
</dbReference>
<dbReference type="InterPro" id="IPR051240">
    <property type="entry name" value="Mito_RNA-Proc/Resp"/>
</dbReference>
<protein>
    <recommendedName>
        <fullName evidence="9">Frataxin</fullName>
    </recommendedName>
</protein>
<evidence type="ECO:0000313" key="7">
    <source>
        <dbReference type="EMBL" id="KAG6406582.1"/>
    </source>
</evidence>
<dbReference type="PROSITE" id="PS01344">
    <property type="entry name" value="FRATAXIN_1"/>
    <property type="match status" value="1"/>
</dbReference>
<dbReference type="AlphaFoldDB" id="A0A8X8X576"/>